<dbReference type="Proteomes" id="UP000729402">
    <property type="component" value="Unassembled WGS sequence"/>
</dbReference>
<organism evidence="2 3">
    <name type="scientific">Zizania palustris</name>
    <name type="common">Northern wild rice</name>
    <dbReference type="NCBI Taxonomy" id="103762"/>
    <lineage>
        <taxon>Eukaryota</taxon>
        <taxon>Viridiplantae</taxon>
        <taxon>Streptophyta</taxon>
        <taxon>Embryophyta</taxon>
        <taxon>Tracheophyta</taxon>
        <taxon>Spermatophyta</taxon>
        <taxon>Magnoliopsida</taxon>
        <taxon>Liliopsida</taxon>
        <taxon>Poales</taxon>
        <taxon>Poaceae</taxon>
        <taxon>BOP clade</taxon>
        <taxon>Oryzoideae</taxon>
        <taxon>Oryzeae</taxon>
        <taxon>Zizaniinae</taxon>
        <taxon>Zizania</taxon>
    </lineage>
</organism>
<comment type="caution">
    <text evidence="2">The sequence shown here is derived from an EMBL/GenBank/DDBJ whole genome shotgun (WGS) entry which is preliminary data.</text>
</comment>
<evidence type="ECO:0000313" key="2">
    <source>
        <dbReference type="EMBL" id="KAG8078193.1"/>
    </source>
</evidence>
<evidence type="ECO:0000256" key="1">
    <source>
        <dbReference type="SAM" id="MobiDB-lite"/>
    </source>
</evidence>
<feature type="compositionally biased region" description="Basic and acidic residues" evidence="1">
    <location>
        <begin position="81"/>
        <end position="91"/>
    </location>
</feature>
<dbReference type="AlphaFoldDB" id="A0A8J5SQN0"/>
<protein>
    <submittedName>
        <fullName evidence="2">Uncharacterized protein</fullName>
    </submittedName>
</protein>
<keyword evidence="3" id="KW-1185">Reference proteome</keyword>
<sequence length="185" mass="19504">MNPAVSVESGGESGVAVGGEAQRDVGNRWHGAVWLEHDSGGRSCAATEEGGNRSRAERRRQQEAPTRQQICGGGAVGGPEEASKLGDDDGGRPCGGWQRRQLAPLRSMAAAASSDEPAHAVQVLPLRPRGLPLCLPAPLTPPAPPPPPRRPSVTSMRLATQRTARTRAHTGTNDDHLIFFCLVKS</sequence>
<reference evidence="2" key="2">
    <citation type="submission" date="2021-02" db="EMBL/GenBank/DDBJ databases">
        <authorList>
            <person name="Kimball J.A."/>
            <person name="Haas M.W."/>
            <person name="Macchietto M."/>
            <person name="Kono T."/>
            <person name="Duquette J."/>
            <person name="Shao M."/>
        </authorList>
    </citation>
    <scope>NUCLEOTIDE SEQUENCE</scope>
    <source>
        <tissue evidence="2">Fresh leaf tissue</tissue>
    </source>
</reference>
<gene>
    <name evidence="2" type="ORF">GUJ93_ZPchr0007g3420</name>
</gene>
<reference evidence="2" key="1">
    <citation type="journal article" date="2021" name="bioRxiv">
        <title>Whole Genome Assembly and Annotation of Northern Wild Rice, Zizania palustris L., Supports a Whole Genome Duplication in the Zizania Genus.</title>
        <authorList>
            <person name="Haas M."/>
            <person name="Kono T."/>
            <person name="Macchietto M."/>
            <person name="Millas R."/>
            <person name="McGilp L."/>
            <person name="Shao M."/>
            <person name="Duquette J."/>
            <person name="Hirsch C.N."/>
            <person name="Kimball J."/>
        </authorList>
    </citation>
    <scope>NUCLEOTIDE SEQUENCE</scope>
    <source>
        <tissue evidence="2">Fresh leaf tissue</tissue>
    </source>
</reference>
<proteinExistence type="predicted"/>
<feature type="compositionally biased region" description="Basic and acidic residues" evidence="1">
    <location>
        <begin position="50"/>
        <end position="62"/>
    </location>
</feature>
<feature type="region of interest" description="Disordered" evidence="1">
    <location>
        <begin position="1"/>
        <end position="97"/>
    </location>
</feature>
<dbReference type="EMBL" id="JAAALK010000282">
    <property type="protein sequence ID" value="KAG8078193.1"/>
    <property type="molecule type" value="Genomic_DNA"/>
</dbReference>
<accession>A0A8J5SQN0</accession>
<feature type="compositionally biased region" description="Low complexity" evidence="1">
    <location>
        <begin position="1"/>
        <end position="10"/>
    </location>
</feature>
<name>A0A8J5SQN0_ZIZPA</name>
<evidence type="ECO:0000313" key="3">
    <source>
        <dbReference type="Proteomes" id="UP000729402"/>
    </source>
</evidence>